<comment type="similarity">
    <text evidence="2">Belongs to the universal ribosomal protein uL29 family.</text>
</comment>
<evidence type="ECO:0000256" key="5">
    <source>
        <dbReference type="ARBA" id="ARBA00023274"/>
    </source>
</evidence>
<dbReference type="InterPro" id="IPR038340">
    <property type="entry name" value="MRP-L47_sf"/>
</dbReference>
<gene>
    <name evidence="9" type="ORF">yc1106_00730</name>
</gene>
<dbReference type="Pfam" id="PF06984">
    <property type="entry name" value="MRP-L47"/>
    <property type="match status" value="1"/>
</dbReference>
<accession>A0A9Q8Z099</accession>
<evidence type="ECO:0000256" key="6">
    <source>
        <dbReference type="ARBA" id="ARBA00035289"/>
    </source>
</evidence>
<evidence type="ECO:0000256" key="1">
    <source>
        <dbReference type="ARBA" id="ARBA00004173"/>
    </source>
</evidence>
<proteinExistence type="inferred from homology"/>
<dbReference type="InterPro" id="IPR010729">
    <property type="entry name" value="Ribosomal_uL29_mit"/>
</dbReference>
<evidence type="ECO:0000256" key="2">
    <source>
        <dbReference type="ARBA" id="ARBA00009254"/>
    </source>
</evidence>
<evidence type="ECO:0000256" key="4">
    <source>
        <dbReference type="ARBA" id="ARBA00023128"/>
    </source>
</evidence>
<dbReference type="PANTHER" id="PTHR21183:SF18">
    <property type="entry name" value="LARGE RIBOSOMAL SUBUNIT PROTEIN UL29M"/>
    <property type="match status" value="1"/>
</dbReference>
<evidence type="ECO:0000313" key="10">
    <source>
        <dbReference type="Proteomes" id="UP001056012"/>
    </source>
</evidence>
<name>A0A9Q8Z099_CURCL</name>
<organism evidence="9 10">
    <name type="scientific">Curvularia clavata</name>
    <dbReference type="NCBI Taxonomy" id="95742"/>
    <lineage>
        <taxon>Eukaryota</taxon>
        <taxon>Fungi</taxon>
        <taxon>Dikarya</taxon>
        <taxon>Ascomycota</taxon>
        <taxon>Pezizomycotina</taxon>
        <taxon>Dothideomycetes</taxon>
        <taxon>Pleosporomycetidae</taxon>
        <taxon>Pleosporales</taxon>
        <taxon>Pleosporineae</taxon>
        <taxon>Pleosporaceae</taxon>
        <taxon>Curvularia</taxon>
    </lineage>
</organism>
<dbReference type="GO" id="GO:0003735">
    <property type="term" value="F:structural constituent of ribosome"/>
    <property type="evidence" value="ECO:0007669"/>
    <property type="project" value="InterPro"/>
</dbReference>
<comment type="subcellular location">
    <subcellularLocation>
        <location evidence="1">Mitochondrion</location>
    </subcellularLocation>
</comment>
<dbReference type="Proteomes" id="UP001056012">
    <property type="component" value="Chromosome 1"/>
</dbReference>
<feature type="compositionally biased region" description="Basic and acidic residues" evidence="8">
    <location>
        <begin position="244"/>
        <end position="260"/>
    </location>
</feature>
<dbReference type="VEuPathDB" id="FungiDB:yc1106_00730"/>
<dbReference type="GO" id="GO:0032543">
    <property type="term" value="P:mitochondrial translation"/>
    <property type="evidence" value="ECO:0007669"/>
    <property type="project" value="TreeGrafter"/>
</dbReference>
<dbReference type="GO" id="GO:0005762">
    <property type="term" value="C:mitochondrial large ribosomal subunit"/>
    <property type="evidence" value="ECO:0007669"/>
    <property type="project" value="TreeGrafter"/>
</dbReference>
<dbReference type="Gene3D" id="6.10.330.20">
    <property type="match status" value="1"/>
</dbReference>
<dbReference type="AlphaFoldDB" id="A0A9Q8Z099"/>
<feature type="region of interest" description="Disordered" evidence="8">
    <location>
        <begin position="208"/>
        <end position="260"/>
    </location>
</feature>
<sequence length="260" mass="29825">MATMPSARLLRPSVVPSRFDPLVALLVPSAQCAHNAPRACFSTSPARWKRDNNKNRGVSAVRATALRPRQTLSVRQKDFDKQQLPKPVEIEHKLTGTSDHGLWGFFKDQKLLQTPVDEQRHGRAWTVGELRSRDWDTLHQLWWVCVKERNRLATEKIERKRLNAGYGDFENQERDRTVQETMKAILDTLAERHQAYQEAYVLAQHDPDIDLSRTDGPQYTQPPYDPLEADDTPYDAQPASTTEESVKDKTSTEPREKVNV</sequence>
<keyword evidence="4" id="KW-0496">Mitochondrion</keyword>
<dbReference type="PANTHER" id="PTHR21183">
    <property type="entry name" value="RIBOSOMAL PROTEIN L47, MITOCHONDRIAL-RELATED"/>
    <property type="match status" value="1"/>
</dbReference>
<keyword evidence="3 9" id="KW-0689">Ribosomal protein</keyword>
<evidence type="ECO:0000313" key="9">
    <source>
        <dbReference type="EMBL" id="USP73456.1"/>
    </source>
</evidence>
<keyword evidence="10" id="KW-1185">Reference proteome</keyword>
<dbReference type="OrthoDB" id="270763at2759"/>
<dbReference type="EMBL" id="CP089274">
    <property type="protein sequence ID" value="USP73456.1"/>
    <property type="molecule type" value="Genomic_DNA"/>
</dbReference>
<evidence type="ECO:0000256" key="3">
    <source>
        <dbReference type="ARBA" id="ARBA00022980"/>
    </source>
</evidence>
<keyword evidence="5" id="KW-0687">Ribonucleoprotein</keyword>
<evidence type="ECO:0000256" key="7">
    <source>
        <dbReference type="ARBA" id="ARBA00035399"/>
    </source>
</evidence>
<protein>
    <recommendedName>
        <fullName evidence="6">Large ribosomal subunit protein uL29m</fullName>
    </recommendedName>
    <alternativeName>
        <fullName evidence="7">54S ribosomal protein L4, mitochondrial</fullName>
    </alternativeName>
</protein>
<evidence type="ECO:0000256" key="8">
    <source>
        <dbReference type="SAM" id="MobiDB-lite"/>
    </source>
</evidence>
<reference evidence="9" key="1">
    <citation type="submission" date="2021-12" db="EMBL/GenBank/DDBJ databases">
        <title>Curvularia clavata genome.</title>
        <authorList>
            <person name="Cao Y."/>
        </authorList>
    </citation>
    <scope>NUCLEOTIDE SEQUENCE</scope>
    <source>
        <strain evidence="9">Yc1106</strain>
    </source>
</reference>